<feature type="domain" description="DUF4130" evidence="1">
    <location>
        <begin position="86"/>
        <end position="245"/>
    </location>
</feature>
<dbReference type="Pfam" id="PF13566">
    <property type="entry name" value="DUF4130"/>
    <property type="match status" value="1"/>
</dbReference>
<dbReference type="InterPro" id="IPR023875">
    <property type="entry name" value="DNA_repair_put"/>
</dbReference>
<dbReference type="NCBIfam" id="TIGR03915">
    <property type="entry name" value="SAM_7_link_chp"/>
    <property type="match status" value="1"/>
</dbReference>
<proteinExistence type="predicted"/>
<dbReference type="RefSeq" id="WP_101690988.1">
    <property type="nucleotide sequence ID" value="NZ_JACOPR010000007.1"/>
</dbReference>
<dbReference type="EMBL" id="JACOPR010000007">
    <property type="protein sequence ID" value="MBC5731394.1"/>
    <property type="molecule type" value="Genomic_DNA"/>
</dbReference>
<gene>
    <name evidence="2" type="ORF">H8S34_11190</name>
</gene>
<accession>A0ABR7HV71</accession>
<name>A0ABR7HV71_9FIRM</name>
<organism evidence="2 3">
    <name type="scientific">Pseudoflavonifractor hominis</name>
    <dbReference type="NCBI Taxonomy" id="2763059"/>
    <lineage>
        <taxon>Bacteria</taxon>
        <taxon>Bacillati</taxon>
        <taxon>Bacillota</taxon>
        <taxon>Clostridia</taxon>
        <taxon>Eubacteriales</taxon>
        <taxon>Oscillospiraceae</taxon>
        <taxon>Pseudoflavonifractor</taxon>
    </lineage>
</organism>
<evidence type="ECO:0000313" key="3">
    <source>
        <dbReference type="Proteomes" id="UP000660021"/>
    </source>
</evidence>
<protein>
    <submittedName>
        <fullName evidence="2">TIGR03915 family putative DNA repair protein</fullName>
    </submittedName>
</protein>
<dbReference type="Proteomes" id="UP000660021">
    <property type="component" value="Unassembled WGS sequence"/>
</dbReference>
<reference evidence="2 3" key="1">
    <citation type="submission" date="2020-08" db="EMBL/GenBank/DDBJ databases">
        <title>Genome public.</title>
        <authorList>
            <person name="Liu C."/>
            <person name="Sun Q."/>
        </authorList>
    </citation>
    <scope>NUCLEOTIDE SEQUENCE [LARGE SCALE GENOMIC DNA]</scope>
    <source>
        <strain evidence="2 3">New-38</strain>
    </source>
</reference>
<dbReference type="InterPro" id="IPR025404">
    <property type="entry name" value="DUF4130"/>
</dbReference>
<comment type="caution">
    <text evidence="2">The sequence shown here is derived from an EMBL/GenBank/DDBJ whole genome shotgun (WGS) entry which is preliminary data.</text>
</comment>
<evidence type="ECO:0000259" key="1">
    <source>
        <dbReference type="Pfam" id="PF13566"/>
    </source>
</evidence>
<evidence type="ECO:0000313" key="2">
    <source>
        <dbReference type="EMBL" id="MBC5731394.1"/>
    </source>
</evidence>
<keyword evidence="3" id="KW-1185">Reference proteome</keyword>
<sequence>MSWTQVSYTYDGSFSGFLTCVYESYRHKEAPAAFSTPEDPRISLYPERPVKSDPAKARQVYLSLARKISPSARELVTLGFLTCTEERELLLWNYIWYGYARGRAAGYDLSDPRVAALEKAVRHLRNEVHLFKGFLRFSDLDGVLAGEIEPKNRVLPLLRPHFCARYPDEDFLIYDRTHREALFHQKGSWAILPLEQFTLGEAKEEERGYRALWRRFYTTISIEGRENPRCRMSHMPKRYWNTMTEFQEDEPVPAGRPVSPPPLSLPT</sequence>